<sequence>MFAFKKVFASVFLAVLCAHSATAVPYPVNSKYATHRTREIGSLKIEAYHPASSYETFGTGIDHPLSKRSDATLEDSAIAFVQSRSGIDSDAVHVRSSFESETASHVYVKQKLNGVPVANAVANVAFNKANKVAAFGSSFVQASKVAASTPSVSVEDAISIAEKQLNGSYDAANFPEPQLEYFAKEDDSVVLTHSFQVRNEEAGTWYEAFVDAHTGEVVSVTDFVAKASYLVLPIQKEIPTEGFETLTDPQDTTASPQGWHSDGTTTTTTTAGNNAIAFKSSQSSVTSQSGSGLVFNYPVNLSTAPTTSANVNAARTNAFYIVNSVHDIHYRYGFTESAFNFQNNNFGKGGAGNDRVTISVQSSAGTDNADFSTPPDGQSGAMRMFLWDLTSPERDGAIENDIIAHENTHGLTNRMTGGGTGRCLQTTEAGGMGEGWSDAFADWLHQTGETTVDYVMGQWVIDDAAGIRTHPYSTSASTNPLRYSSIKTLNEVHNIGEVWANLLHNVYAALVEEHGHAADARTNPGSTAGNSVFLHLFLDSLALQPCNPTFPTARDAWIQADANRYDGANKCLLWNVFASKGLGVNAANHNDDTTVPDDC</sequence>
<evidence type="ECO:0000256" key="10">
    <source>
        <dbReference type="ARBA" id="ARBA00023145"/>
    </source>
</evidence>
<name>A0A5C2S465_9APHY</name>
<evidence type="ECO:0000256" key="13">
    <source>
        <dbReference type="RuleBase" id="RU364017"/>
    </source>
</evidence>
<evidence type="ECO:0000256" key="5">
    <source>
        <dbReference type="ARBA" id="ARBA00022723"/>
    </source>
</evidence>
<feature type="binding site" evidence="12">
    <location>
        <position position="434"/>
    </location>
    <ligand>
        <name>Zn(2+)</name>
        <dbReference type="ChEBI" id="CHEBI:29105"/>
        <note>catalytic</note>
    </ligand>
</feature>
<gene>
    <name evidence="17" type="ORF">L227DRAFT_529313</name>
</gene>
<feature type="signal peptide" evidence="13">
    <location>
        <begin position="1"/>
        <end position="23"/>
    </location>
</feature>
<proteinExistence type="inferred from homology"/>
<dbReference type="PANTHER" id="PTHR33478">
    <property type="entry name" value="EXTRACELLULAR METALLOPROTEINASE MEP"/>
    <property type="match status" value="1"/>
</dbReference>
<feature type="active site" evidence="11">
    <location>
        <position position="406"/>
    </location>
</feature>
<dbReference type="Pfam" id="PF07504">
    <property type="entry name" value="FTP"/>
    <property type="match status" value="1"/>
</dbReference>
<keyword evidence="3 13" id="KW-0964">Secreted</keyword>
<keyword evidence="7 13" id="KW-0378">Hydrolase</keyword>
<evidence type="ECO:0000256" key="2">
    <source>
        <dbReference type="ARBA" id="ARBA00006006"/>
    </source>
</evidence>
<protein>
    <recommendedName>
        <fullName evidence="13">Extracellular metalloproteinase</fullName>
        <ecNumber evidence="13">3.4.24.-</ecNumber>
    </recommendedName>
    <alternativeName>
        <fullName evidence="13">Fungalysin</fullName>
    </alternativeName>
</protein>
<dbReference type="EC" id="3.4.24.-" evidence="13"/>
<evidence type="ECO:0000256" key="3">
    <source>
        <dbReference type="ARBA" id="ARBA00022525"/>
    </source>
</evidence>
<evidence type="ECO:0000256" key="14">
    <source>
        <dbReference type="SAM" id="MobiDB-lite"/>
    </source>
</evidence>
<evidence type="ECO:0000256" key="11">
    <source>
        <dbReference type="PIRSR" id="PIRSR601842-1"/>
    </source>
</evidence>
<evidence type="ECO:0000256" key="9">
    <source>
        <dbReference type="ARBA" id="ARBA00023049"/>
    </source>
</evidence>
<dbReference type="Pfam" id="PF03413">
    <property type="entry name" value="PepSY"/>
    <property type="match status" value="1"/>
</dbReference>
<comment type="cofactor">
    <cofactor evidence="12">
        <name>Zn(2+)</name>
        <dbReference type="ChEBI" id="CHEBI:29105"/>
    </cofactor>
    <text evidence="12">Binds 1 zinc ion per subunit.</text>
</comment>
<dbReference type="AlphaFoldDB" id="A0A5C2S465"/>
<feature type="region of interest" description="Disordered" evidence="14">
    <location>
        <begin position="247"/>
        <end position="268"/>
    </location>
</feature>
<feature type="domain" description="PepSY" evidence="15">
    <location>
        <begin position="152"/>
        <end position="220"/>
    </location>
</feature>
<dbReference type="InterPro" id="IPR050371">
    <property type="entry name" value="Fungal_virulence_M36"/>
</dbReference>
<keyword evidence="10 13" id="KW-0865">Zymogen</keyword>
<dbReference type="InterPro" id="IPR011096">
    <property type="entry name" value="FTP_domain"/>
</dbReference>
<dbReference type="CDD" id="cd09596">
    <property type="entry name" value="M36"/>
    <property type="match status" value="1"/>
</dbReference>
<dbReference type="PANTHER" id="PTHR33478:SF1">
    <property type="entry name" value="EXTRACELLULAR METALLOPROTEINASE MEP"/>
    <property type="match status" value="1"/>
</dbReference>
<dbReference type="InterPro" id="IPR025711">
    <property type="entry name" value="PepSY"/>
</dbReference>
<dbReference type="PRINTS" id="PR00999">
    <property type="entry name" value="FUNGALYSIN"/>
</dbReference>
<feature type="domain" description="FTP" evidence="16">
    <location>
        <begin position="102"/>
        <end position="139"/>
    </location>
</feature>
<accession>A0A5C2S465</accession>
<evidence type="ECO:0000313" key="18">
    <source>
        <dbReference type="Proteomes" id="UP000313359"/>
    </source>
</evidence>
<keyword evidence="8 12" id="KW-0862">Zinc</keyword>
<dbReference type="GO" id="GO:0008270">
    <property type="term" value="F:zinc ion binding"/>
    <property type="evidence" value="ECO:0007669"/>
    <property type="project" value="InterPro"/>
</dbReference>
<dbReference type="EMBL" id="ML122276">
    <property type="protein sequence ID" value="RPD58331.1"/>
    <property type="molecule type" value="Genomic_DNA"/>
</dbReference>
<evidence type="ECO:0000256" key="1">
    <source>
        <dbReference type="ARBA" id="ARBA00004613"/>
    </source>
</evidence>
<dbReference type="InterPro" id="IPR027268">
    <property type="entry name" value="Peptidase_M4/M1_CTD_sf"/>
</dbReference>
<evidence type="ECO:0000256" key="12">
    <source>
        <dbReference type="PIRSR" id="PIRSR601842-2"/>
    </source>
</evidence>
<evidence type="ECO:0000256" key="7">
    <source>
        <dbReference type="ARBA" id="ARBA00022801"/>
    </source>
</evidence>
<feature type="binding site" evidence="12">
    <location>
        <position position="405"/>
    </location>
    <ligand>
        <name>Zn(2+)</name>
        <dbReference type="ChEBI" id="CHEBI:29105"/>
        <note>catalytic</note>
    </ligand>
</feature>
<evidence type="ECO:0000256" key="6">
    <source>
        <dbReference type="ARBA" id="ARBA00022729"/>
    </source>
</evidence>
<comment type="similarity">
    <text evidence="2 13">Belongs to the peptidase M36 family.</text>
</comment>
<feature type="chain" id="PRO_5023159294" description="Extracellular metalloproteinase" evidence="13">
    <location>
        <begin position="24"/>
        <end position="599"/>
    </location>
</feature>
<dbReference type="OrthoDB" id="3227768at2759"/>
<dbReference type="Pfam" id="PF02128">
    <property type="entry name" value="Peptidase_M36"/>
    <property type="match status" value="1"/>
</dbReference>
<dbReference type="Gene3D" id="3.10.170.10">
    <property type="match status" value="1"/>
</dbReference>
<keyword evidence="18" id="KW-1185">Reference proteome</keyword>
<keyword evidence="5 12" id="KW-0479">Metal-binding</keyword>
<keyword evidence="6 13" id="KW-0732">Signal</keyword>
<evidence type="ECO:0000256" key="4">
    <source>
        <dbReference type="ARBA" id="ARBA00022670"/>
    </source>
</evidence>
<reference evidence="17" key="1">
    <citation type="journal article" date="2018" name="Genome Biol. Evol.">
        <title>Genomics and development of Lentinus tigrinus, a white-rot wood-decaying mushroom with dimorphic fruiting bodies.</title>
        <authorList>
            <person name="Wu B."/>
            <person name="Xu Z."/>
            <person name="Knudson A."/>
            <person name="Carlson A."/>
            <person name="Chen N."/>
            <person name="Kovaka S."/>
            <person name="LaButti K."/>
            <person name="Lipzen A."/>
            <person name="Pennachio C."/>
            <person name="Riley R."/>
            <person name="Schakwitz W."/>
            <person name="Umezawa K."/>
            <person name="Ohm R.A."/>
            <person name="Grigoriev I.V."/>
            <person name="Nagy L.G."/>
            <person name="Gibbons J."/>
            <person name="Hibbett D."/>
        </authorList>
    </citation>
    <scope>NUCLEOTIDE SEQUENCE [LARGE SCALE GENOMIC DNA]</scope>
    <source>
        <strain evidence="17">ALCF2SS1-6</strain>
    </source>
</reference>
<dbReference type="InterPro" id="IPR001842">
    <property type="entry name" value="Peptidase_M36"/>
</dbReference>
<feature type="binding site" evidence="12">
    <location>
        <position position="409"/>
    </location>
    <ligand>
        <name>Zn(2+)</name>
        <dbReference type="ChEBI" id="CHEBI:29105"/>
        <note>catalytic</note>
    </ligand>
</feature>
<keyword evidence="9 13" id="KW-0482">Metalloprotease</keyword>
<dbReference type="GO" id="GO:0005615">
    <property type="term" value="C:extracellular space"/>
    <property type="evidence" value="ECO:0007669"/>
    <property type="project" value="InterPro"/>
</dbReference>
<dbReference type="SUPFAM" id="SSF55486">
    <property type="entry name" value="Metalloproteases ('zincins'), catalytic domain"/>
    <property type="match status" value="1"/>
</dbReference>
<dbReference type="Gene3D" id="1.10.390.10">
    <property type="entry name" value="Neutral Protease Domain 2"/>
    <property type="match status" value="1"/>
</dbReference>
<comment type="subcellular location">
    <subcellularLocation>
        <location evidence="1 13">Secreted</location>
    </subcellularLocation>
</comment>
<evidence type="ECO:0000256" key="8">
    <source>
        <dbReference type="ARBA" id="ARBA00022833"/>
    </source>
</evidence>
<dbReference type="GO" id="GO:0006508">
    <property type="term" value="P:proteolysis"/>
    <property type="evidence" value="ECO:0007669"/>
    <property type="project" value="UniProtKB-KW"/>
</dbReference>
<evidence type="ECO:0000259" key="15">
    <source>
        <dbReference type="Pfam" id="PF03413"/>
    </source>
</evidence>
<keyword evidence="4 13" id="KW-0645">Protease</keyword>
<dbReference type="GO" id="GO:0004222">
    <property type="term" value="F:metalloendopeptidase activity"/>
    <property type="evidence" value="ECO:0007669"/>
    <property type="project" value="InterPro"/>
</dbReference>
<dbReference type="Proteomes" id="UP000313359">
    <property type="component" value="Unassembled WGS sequence"/>
</dbReference>
<feature type="compositionally biased region" description="Polar residues" evidence="14">
    <location>
        <begin position="247"/>
        <end position="258"/>
    </location>
</feature>
<evidence type="ECO:0000313" key="17">
    <source>
        <dbReference type="EMBL" id="RPD58331.1"/>
    </source>
</evidence>
<organism evidence="17 18">
    <name type="scientific">Lentinus tigrinus ALCF2SS1-6</name>
    <dbReference type="NCBI Taxonomy" id="1328759"/>
    <lineage>
        <taxon>Eukaryota</taxon>
        <taxon>Fungi</taxon>
        <taxon>Dikarya</taxon>
        <taxon>Basidiomycota</taxon>
        <taxon>Agaricomycotina</taxon>
        <taxon>Agaricomycetes</taxon>
        <taxon>Polyporales</taxon>
        <taxon>Polyporaceae</taxon>
        <taxon>Lentinus</taxon>
    </lineage>
</organism>
<evidence type="ECO:0000259" key="16">
    <source>
        <dbReference type="Pfam" id="PF07504"/>
    </source>
</evidence>